<proteinExistence type="inferred from homology"/>
<dbReference type="InterPro" id="IPR011060">
    <property type="entry name" value="RibuloseP-bd_barrel"/>
</dbReference>
<keyword evidence="6 9" id="KW-0822">Tryptophan biosynthesis</keyword>
<dbReference type="Pfam" id="PF00697">
    <property type="entry name" value="PRAI"/>
    <property type="match status" value="1"/>
</dbReference>
<organism evidence="11 12">
    <name type="scientific">Parapedobacter koreensis</name>
    <dbReference type="NCBI Taxonomy" id="332977"/>
    <lineage>
        <taxon>Bacteria</taxon>
        <taxon>Pseudomonadati</taxon>
        <taxon>Bacteroidota</taxon>
        <taxon>Sphingobacteriia</taxon>
        <taxon>Sphingobacteriales</taxon>
        <taxon>Sphingobacteriaceae</taxon>
        <taxon>Parapedobacter</taxon>
    </lineage>
</organism>
<evidence type="ECO:0000256" key="7">
    <source>
        <dbReference type="ARBA" id="ARBA00023141"/>
    </source>
</evidence>
<comment type="similarity">
    <text evidence="9">Belongs to the TrpF family.</text>
</comment>
<dbReference type="HAMAP" id="MF_00135">
    <property type="entry name" value="PRAI"/>
    <property type="match status" value="1"/>
</dbReference>
<dbReference type="InterPro" id="IPR013785">
    <property type="entry name" value="Aldolase_TIM"/>
</dbReference>
<dbReference type="InterPro" id="IPR044643">
    <property type="entry name" value="TrpF_fam"/>
</dbReference>
<dbReference type="PANTHER" id="PTHR42894">
    <property type="entry name" value="N-(5'-PHOSPHORIBOSYL)ANTHRANILATE ISOMERASE"/>
    <property type="match status" value="1"/>
</dbReference>
<keyword evidence="7 9" id="KW-0057">Aromatic amino acid biosynthesis</keyword>
<dbReference type="GO" id="GO:0000162">
    <property type="term" value="P:L-tryptophan biosynthetic process"/>
    <property type="evidence" value="ECO:0007669"/>
    <property type="project" value="UniProtKB-UniRule"/>
</dbReference>
<dbReference type="Proteomes" id="UP000198916">
    <property type="component" value="Unassembled WGS sequence"/>
</dbReference>
<gene>
    <name evidence="9" type="primary">trpF</name>
    <name evidence="11" type="ORF">SAMN05421740_102458</name>
</gene>
<dbReference type="CDD" id="cd00405">
    <property type="entry name" value="PRAI"/>
    <property type="match status" value="1"/>
</dbReference>
<feature type="domain" description="N-(5'phosphoribosyl) anthranilate isomerase (PRAI)" evidence="10">
    <location>
        <begin position="16"/>
        <end position="215"/>
    </location>
</feature>
<keyword evidence="12" id="KW-1185">Reference proteome</keyword>
<reference evidence="12" key="1">
    <citation type="submission" date="2016-10" db="EMBL/GenBank/DDBJ databases">
        <authorList>
            <person name="Varghese N."/>
            <person name="Submissions S."/>
        </authorList>
    </citation>
    <scope>NUCLEOTIDE SEQUENCE [LARGE SCALE GENOMIC DNA]</scope>
    <source>
        <strain evidence="12">Jip14</strain>
    </source>
</reference>
<evidence type="ECO:0000256" key="6">
    <source>
        <dbReference type="ARBA" id="ARBA00022822"/>
    </source>
</evidence>
<accession>A0A1H7J6B1</accession>
<dbReference type="InterPro" id="IPR001240">
    <property type="entry name" value="PRAI_dom"/>
</dbReference>
<evidence type="ECO:0000313" key="12">
    <source>
        <dbReference type="Proteomes" id="UP000198916"/>
    </source>
</evidence>
<evidence type="ECO:0000256" key="4">
    <source>
        <dbReference type="ARBA" id="ARBA00022272"/>
    </source>
</evidence>
<sequence>MCVISVQKNKSVNPKIKICGLKFPENIGAVLALQPDYIGFIFHAASKRFAGALDATWVAGLQSRAKKTGVFVNADLDQVRAAIGQYHFEAVQLHGDESAEYCAGLHDLDVEIIKAFGIGEGFDWAVLNDYEAVADYYLFDTKSTGYGGTGTRFDWRLLDGYRSDKPFFLSGGLSAENIQDALHLGDDRLYALDLNSKFEIEPGVKNIELLKRTLQTMNDE</sequence>
<dbReference type="AlphaFoldDB" id="A0A1H7J6B1"/>
<dbReference type="STRING" id="332977.SAMN05421740_102458"/>
<protein>
    <recommendedName>
        <fullName evidence="4 9">N-(5'-phosphoribosyl)anthranilate isomerase</fullName>
        <shortName evidence="9">PRAI</shortName>
        <ecNumber evidence="3 9">5.3.1.24</ecNumber>
    </recommendedName>
</protein>
<evidence type="ECO:0000256" key="1">
    <source>
        <dbReference type="ARBA" id="ARBA00001164"/>
    </source>
</evidence>
<dbReference type="UniPathway" id="UPA00035">
    <property type="reaction ID" value="UER00042"/>
</dbReference>
<dbReference type="OrthoDB" id="9786954at2"/>
<evidence type="ECO:0000256" key="3">
    <source>
        <dbReference type="ARBA" id="ARBA00012572"/>
    </source>
</evidence>
<evidence type="ECO:0000256" key="2">
    <source>
        <dbReference type="ARBA" id="ARBA00004664"/>
    </source>
</evidence>
<evidence type="ECO:0000259" key="10">
    <source>
        <dbReference type="Pfam" id="PF00697"/>
    </source>
</evidence>
<comment type="pathway">
    <text evidence="2 9">Amino-acid biosynthesis; L-tryptophan biosynthesis; L-tryptophan from chorismate: step 3/5.</text>
</comment>
<dbReference type="EC" id="5.3.1.24" evidence="3 9"/>
<evidence type="ECO:0000256" key="5">
    <source>
        <dbReference type="ARBA" id="ARBA00022605"/>
    </source>
</evidence>
<evidence type="ECO:0000313" key="11">
    <source>
        <dbReference type="EMBL" id="SEK69712.1"/>
    </source>
</evidence>
<name>A0A1H7J6B1_9SPHI</name>
<dbReference type="EMBL" id="FNZR01000002">
    <property type="protein sequence ID" value="SEK69712.1"/>
    <property type="molecule type" value="Genomic_DNA"/>
</dbReference>
<keyword evidence="5 9" id="KW-0028">Amino-acid biosynthesis</keyword>
<dbReference type="SUPFAM" id="SSF51366">
    <property type="entry name" value="Ribulose-phoshate binding barrel"/>
    <property type="match status" value="1"/>
</dbReference>
<keyword evidence="8 9" id="KW-0413">Isomerase</keyword>
<evidence type="ECO:0000256" key="9">
    <source>
        <dbReference type="HAMAP-Rule" id="MF_00135"/>
    </source>
</evidence>
<dbReference type="PANTHER" id="PTHR42894:SF1">
    <property type="entry name" value="N-(5'-PHOSPHORIBOSYL)ANTHRANILATE ISOMERASE"/>
    <property type="match status" value="1"/>
</dbReference>
<dbReference type="GO" id="GO:0004640">
    <property type="term" value="F:phosphoribosylanthranilate isomerase activity"/>
    <property type="evidence" value="ECO:0007669"/>
    <property type="project" value="UniProtKB-UniRule"/>
</dbReference>
<comment type="catalytic activity">
    <reaction evidence="1 9">
        <text>N-(5-phospho-beta-D-ribosyl)anthranilate = 1-(2-carboxyphenylamino)-1-deoxy-D-ribulose 5-phosphate</text>
        <dbReference type="Rhea" id="RHEA:21540"/>
        <dbReference type="ChEBI" id="CHEBI:18277"/>
        <dbReference type="ChEBI" id="CHEBI:58613"/>
        <dbReference type="EC" id="5.3.1.24"/>
    </reaction>
</comment>
<evidence type="ECO:0000256" key="8">
    <source>
        <dbReference type="ARBA" id="ARBA00023235"/>
    </source>
</evidence>
<dbReference type="Gene3D" id="3.20.20.70">
    <property type="entry name" value="Aldolase class I"/>
    <property type="match status" value="1"/>
</dbReference>